<dbReference type="OrthoDB" id="244827at2759"/>
<dbReference type="Gene3D" id="1.25.40.20">
    <property type="entry name" value="Ankyrin repeat-containing domain"/>
    <property type="match status" value="1"/>
</dbReference>
<dbReference type="OMA" id="YLDICED"/>
<evidence type="ECO:0000313" key="4">
    <source>
        <dbReference type="Proteomes" id="UP000037923"/>
    </source>
</evidence>
<dbReference type="AlphaFoldDB" id="A0A0N0DYX1"/>
<evidence type="ECO:0000313" key="3">
    <source>
        <dbReference type="EMBL" id="KPA84648.1"/>
    </source>
</evidence>
<dbReference type="SUPFAM" id="SSF48403">
    <property type="entry name" value="Ankyrin repeat"/>
    <property type="match status" value="1"/>
</dbReference>
<name>A0A0N0DYX1_LEPPY</name>
<dbReference type="PROSITE" id="PS50088">
    <property type="entry name" value="ANK_REPEAT"/>
    <property type="match status" value="1"/>
</dbReference>
<accession>A0A0N0DYX1</accession>
<keyword evidence="4" id="KW-1185">Reference proteome</keyword>
<dbReference type="Proteomes" id="UP000037923">
    <property type="component" value="Unassembled WGS sequence"/>
</dbReference>
<feature type="region of interest" description="Disordered" evidence="2">
    <location>
        <begin position="479"/>
        <end position="558"/>
    </location>
</feature>
<dbReference type="EMBL" id="LGTL01000002">
    <property type="protein sequence ID" value="KPA84648.1"/>
    <property type="molecule type" value="Genomic_DNA"/>
</dbReference>
<proteinExistence type="predicted"/>
<sequence length="654" mass="70952">MELDASLPHAVELLLSPMEEPFRRYLDVCDDVHACDESGNTLLHWASAFGNFSAAYALLQRGLEVDAGNGRGATPLLVSAALCPNVAAMGYLLVSHGASLYASAGDNRGLTVQSLLEARQLESVWSWLVLCQSRLYQNGNGDLVKTQGCREIPAVSDDAVSILCSPAELKQLRLRGGAGRFLHVAAVSVPHAPQRRQQQSRPLPTAAAPDLTAASPSGMDTSITATLKPRVELLESQEATNRLLVEKEQLEAFLYVYAEAAAASIIYDDYVDDDDDEERAGWSGPEEQSSEELGVSETAVAASAQKLSGCDGGAAAVRPIQAVLGERIDADGRHHLLVRYTEPNGADGELETWRCAESIAADPVVRAHLEHTYSTITVPDRSDMKTPSTMTLRMPGSPLETWERDQLEAQLRLLPRRVLDNSDESVPLLSQLMRSPTGRSPLLGTSPLIAGFMWNAQQQQEQQVLIGGRGNTNDVVGVAPRLGSFNGSGVEQSESPLLEEPPRPTGRFAPESHRRLGALPEKEAAHDADSAPADQQPLLSDGWRRLRRTPDVPVDNDSEVLPKRTLETVSEKRTPYTSDSSTDTMYLVSPPLSTAPTKAATTFNDSTADSPPGKAAASYLTASQKSEYDRFLYNTALRIIARQQPSKRRSVFKR</sequence>
<dbReference type="PROSITE" id="PS50297">
    <property type="entry name" value="ANK_REP_REGION"/>
    <property type="match status" value="1"/>
</dbReference>
<evidence type="ECO:0000256" key="2">
    <source>
        <dbReference type="SAM" id="MobiDB-lite"/>
    </source>
</evidence>
<comment type="caution">
    <text evidence="3">The sequence shown here is derived from an EMBL/GenBank/DDBJ whole genome shotgun (WGS) entry which is preliminary data.</text>
</comment>
<evidence type="ECO:0000256" key="1">
    <source>
        <dbReference type="PROSITE-ProRule" id="PRU00023"/>
    </source>
</evidence>
<dbReference type="EMBL" id="LGTL01000002">
    <property type="protein sequence ID" value="KPA84649.1"/>
    <property type="molecule type" value="Genomic_DNA"/>
</dbReference>
<protein>
    <submittedName>
        <fullName evidence="3">Uncharacterized protein</fullName>
    </submittedName>
</protein>
<dbReference type="GeneID" id="26901459"/>
<reference evidence="3 4" key="1">
    <citation type="submission" date="2015-07" db="EMBL/GenBank/DDBJ databases">
        <title>High-quality genome of monoxenous trypanosomatid Leptomonas pyrrhocoris.</title>
        <authorList>
            <person name="Flegontov P."/>
            <person name="Butenko A."/>
            <person name="Firsov S."/>
            <person name="Vlcek C."/>
            <person name="Logacheva M.D."/>
            <person name="Field M."/>
            <person name="Filatov D."/>
            <person name="Flegontova O."/>
            <person name="Gerasimov E."/>
            <person name="Jackson A.P."/>
            <person name="Kelly S."/>
            <person name="Opperdoes F."/>
            <person name="O'Reilly A."/>
            <person name="Votypka J."/>
            <person name="Yurchenko V."/>
            <person name="Lukes J."/>
        </authorList>
    </citation>
    <scope>NUCLEOTIDE SEQUENCE [LARGE SCALE GENOMIC DNA]</scope>
    <source>
        <strain evidence="3">H10</strain>
    </source>
</reference>
<dbReference type="Pfam" id="PF00023">
    <property type="entry name" value="Ank"/>
    <property type="match status" value="1"/>
</dbReference>
<dbReference type="VEuPathDB" id="TriTrypDB:LpyrH10_02_1380"/>
<feature type="compositionally biased region" description="Low complexity" evidence="2">
    <location>
        <begin position="195"/>
        <end position="217"/>
    </location>
</feature>
<feature type="region of interest" description="Disordered" evidence="2">
    <location>
        <begin position="274"/>
        <end position="294"/>
    </location>
</feature>
<gene>
    <name evidence="3" type="ORF">ABB37_01164</name>
</gene>
<feature type="compositionally biased region" description="Basic and acidic residues" evidence="2">
    <location>
        <begin position="510"/>
        <end position="529"/>
    </location>
</feature>
<dbReference type="RefSeq" id="XP_015663087.1">
    <property type="nucleotide sequence ID" value="XM_015797567.1"/>
</dbReference>
<keyword evidence="1" id="KW-0040">ANK repeat</keyword>
<dbReference type="RefSeq" id="XP_015663088.1">
    <property type="nucleotide sequence ID" value="XM_015797568.1"/>
</dbReference>
<dbReference type="InterPro" id="IPR036770">
    <property type="entry name" value="Ankyrin_rpt-contain_sf"/>
</dbReference>
<feature type="repeat" description="ANK" evidence="1">
    <location>
        <begin position="38"/>
        <end position="70"/>
    </location>
</feature>
<dbReference type="InterPro" id="IPR002110">
    <property type="entry name" value="Ankyrin_rpt"/>
</dbReference>
<feature type="region of interest" description="Disordered" evidence="2">
    <location>
        <begin position="191"/>
        <end position="222"/>
    </location>
</feature>
<organism evidence="3 4">
    <name type="scientific">Leptomonas pyrrhocoris</name>
    <name type="common">Firebug parasite</name>
    <dbReference type="NCBI Taxonomy" id="157538"/>
    <lineage>
        <taxon>Eukaryota</taxon>
        <taxon>Discoba</taxon>
        <taxon>Euglenozoa</taxon>
        <taxon>Kinetoplastea</taxon>
        <taxon>Metakinetoplastina</taxon>
        <taxon>Trypanosomatida</taxon>
        <taxon>Trypanosomatidae</taxon>
        <taxon>Leishmaniinae</taxon>
        <taxon>Leptomonas</taxon>
    </lineage>
</organism>